<evidence type="ECO:0000313" key="1">
    <source>
        <dbReference type="EMBL" id="WOG95375.1"/>
    </source>
</evidence>
<name>A0AAF0WSR5_DAUCS</name>
<accession>A0AAF0WSR5</accession>
<evidence type="ECO:0000313" key="2">
    <source>
        <dbReference type="Proteomes" id="UP000077755"/>
    </source>
</evidence>
<gene>
    <name evidence="1" type="ORF">DCAR_0414691</name>
</gene>
<protein>
    <submittedName>
        <fullName evidence="1">Uncharacterized protein</fullName>
    </submittedName>
</protein>
<reference evidence="1" key="1">
    <citation type="journal article" date="2016" name="Nat. Genet.">
        <title>A high-quality carrot genome assembly provides new insights into carotenoid accumulation and asterid genome evolution.</title>
        <authorList>
            <person name="Iorizzo M."/>
            <person name="Ellison S."/>
            <person name="Senalik D."/>
            <person name="Zeng P."/>
            <person name="Satapoomin P."/>
            <person name="Huang J."/>
            <person name="Bowman M."/>
            <person name="Iovene M."/>
            <person name="Sanseverino W."/>
            <person name="Cavagnaro P."/>
            <person name="Yildiz M."/>
            <person name="Macko-Podgorni A."/>
            <person name="Moranska E."/>
            <person name="Grzebelus E."/>
            <person name="Grzebelus D."/>
            <person name="Ashrafi H."/>
            <person name="Zheng Z."/>
            <person name="Cheng S."/>
            <person name="Spooner D."/>
            <person name="Van Deynze A."/>
            <person name="Simon P."/>
        </authorList>
    </citation>
    <scope>NUCLEOTIDE SEQUENCE</scope>
    <source>
        <tissue evidence="1">Leaf</tissue>
    </source>
</reference>
<proteinExistence type="predicted"/>
<organism evidence="1 2">
    <name type="scientific">Daucus carota subsp. sativus</name>
    <name type="common">Carrot</name>
    <dbReference type="NCBI Taxonomy" id="79200"/>
    <lineage>
        <taxon>Eukaryota</taxon>
        <taxon>Viridiplantae</taxon>
        <taxon>Streptophyta</taxon>
        <taxon>Embryophyta</taxon>
        <taxon>Tracheophyta</taxon>
        <taxon>Spermatophyta</taxon>
        <taxon>Magnoliopsida</taxon>
        <taxon>eudicotyledons</taxon>
        <taxon>Gunneridae</taxon>
        <taxon>Pentapetalae</taxon>
        <taxon>asterids</taxon>
        <taxon>campanulids</taxon>
        <taxon>Apiales</taxon>
        <taxon>Apiaceae</taxon>
        <taxon>Apioideae</taxon>
        <taxon>Scandiceae</taxon>
        <taxon>Daucinae</taxon>
        <taxon>Daucus</taxon>
        <taxon>Daucus sect. Daucus</taxon>
    </lineage>
</organism>
<keyword evidence="2" id="KW-1185">Reference proteome</keyword>
<dbReference type="Proteomes" id="UP000077755">
    <property type="component" value="Chromosome 4"/>
</dbReference>
<dbReference type="EMBL" id="CP093346">
    <property type="protein sequence ID" value="WOG95375.1"/>
    <property type="molecule type" value="Genomic_DNA"/>
</dbReference>
<sequence length="56" mass="6373">MQVQPMSLWYMNIRCGNRFCRVTIARLGASLIKSISSVPQYLFLTTYIDAALFLAV</sequence>
<reference evidence="1" key="2">
    <citation type="submission" date="2022-03" db="EMBL/GenBank/DDBJ databases">
        <title>Draft title - Genomic analysis of global carrot germplasm unveils the trajectory of domestication and the origin of high carotenoid orange carrot.</title>
        <authorList>
            <person name="Iorizzo M."/>
            <person name="Ellison S."/>
            <person name="Senalik D."/>
            <person name="Macko-Podgorni A."/>
            <person name="Grzebelus D."/>
            <person name="Bostan H."/>
            <person name="Rolling W."/>
            <person name="Curaba J."/>
            <person name="Simon P."/>
        </authorList>
    </citation>
    <scope>NUCLEOTIDE SEQUENCE</scope>
    <source>
        <tissue evidence="1">Leaf</tissue>
    </source>
</reference>
<dbReference type="AlphaFoldDB" id="A0AAF0WSR5"/>